<dbReference type="Proteomes" id="UP000309997">
    <property type="component" value="Unassembled WGS sequence"/>
</dbReference>
<evidence type="ECO:0000313" key="1">
    <source>
        <dbReference type="EMBL" id="KAL3579989.1"/>
    </source>
</evidence>
<gene>
    <name evidence="1" type="ORF">D5086_017824</name>
</gene>
<reference evidence="1 2" key="1">
    <citation type="journal article" date="2024" name="Plant Biotechnol. J.">
        <title>Genome and CRISPR/Cas9 system of a widespread forest tree (Populus alba) in the world.</title>
        <authorList>
            <person name="Liu Y.J."/>
            <person name="Jiang P.F."/>
            <person name="Han X.M."/>
            <person name="Li X.Y."/>
            <person name="Wang H.M."/>
            <person name="Wang Y.J."/>
            <person name="Wang X.X."/>
            <person name="Zeng Q.Y."/>
        </authorList>
    </citation>
    <scope>NUCLEOTIDE SEQUENCE [LARGE SCALE GENOMIC DNA]</scope>
    <source>
        <strain evidence="2">cv. PAL-ZL1</strain>
    </source>
</reference>
<name>A0ACC4BN64_POPAL</name>
<proteinExistence type="predicted"/>
<evidence type="ECO:0000313" key="2">
    <source>
        <dbReference type="Proteomes" id="UP000309997"/>
    </source>
</evidence>
<accession>A0ACC4BN64</accession>
<dbReference type="EMBL" id="RCHU02000009">
    <property type="protein sequence ID" value="KAL3579989.1"/>
    <property type="molecule type" value="Genomic_DNA"/>
</dbReference>
<keyword evidence="2" id="KW-1185">Reference proteome</keyword>
<sequence length="437" mass="48969">MSLELVRFAFSQIDIYSSEIELNCEKLVLDDPDEQSWATLSIVFKPQHNSFTGNHEIIVLIAALQEKDNSTVAWHDRRNAASIIDLDGADDTLFAIVLNFPVRLNAGLWKSRRWITWIVIFLSLFSSKILKSFYALALKDPGLNEIAHFGNEALTVAGLTLLLTELFWREYIFFFYVLSFHKNPVIMSTRINQVKHKPAGTNSTQYPSTRDTVSGNRWPGRTCGFRLLKRSIVSPVKFLKHFGRKVAKALCLGRRSSPGVSSSGRSKPSVAPSDTHIAEAIEDCIDFINSSSLPRSNSVSANPNYCHKIRLSVSRKRSKEISQGLHIHAFPNQTPSCSKIDEQASVRLRLDNLRSSSLVQDTNITAEVRVRSSRAGNELTLGNLQAKMILEGIGKPERNSFLQYLVDSGEAVMEEESWRPLSYPGDANHVVMLSCQS</sequence>
<organism evidence="1 2">
    <name type="scientific">Populus alba</name>
    <name type="common">White poplar</name>
    <dbReference type="NCBI Taxonomy" id="43335"/>
    <lineage>
        <taxon>Eukaryota</taxon>
        <taxon>Viridiplantae</taxon>
        <taxon>Streptophyta</taxon>
        <taxon>Embryophyta</taxon>
        <taxon>Tracheophyta</taxon>
        <taxon>Spermatophyta</taxon>
        <taxon>Magnoliopsida</taxon>
        <taxon>eudicotyledons</taxon>
        <taxon>Gunneridae</taxon>
        <taxon>Pentapetalae</taxon>
        <taxon>rosids</taxon>
        <taxon>fabids</taxon>
        <taxon>Malpighiales</taxon>
        <taxon>Salicaceae</taxon>
        <taxon>Saliceae</taxon>
        <taxon>Populus</taxon>
    </lineage>
</organism>
<protein>
    <submittedName>
        <fullName evidence="1">Uncharacterized protein</fullName>
    </submittedName>
</protein>
<comment type="caution">
    <text evidence="1">The sequence shown here is derived from an EMBL/GenBank/DDBJ whole genome shotgun (WGS) entry which is preliminary data.</text>
</comment>